<evidence type="ECO:0000313" key="2">
    <source>
        <dbReference type="Proteomes" id="UP000191691"/>
    </source>
</evidence>
<accession>A0A1V6X375</accession>
<organism evidence="1 2">
    <name type="scientific">Penicillium nalgiovense</name>
    <dbReference type="NCBI Taxonomy" id="60175"/>
    <lineage>
        <taxon>Eukaryota</taxon>
        <taxon>Fungi</taxon>
        <taxon>Dikarya</taxon>
        <taxon>Ascomycota</taxon>
        <taxon>Pezizomycotina</taxon>
        <taxon>Eurotiomycetes</taxon>
        <taxon>Eurotiomycetidae</taxon>
        <taxon>Eurotiales</taxon>
        <taxon>Aspergillaceae</taxon>
        <taxon>Penicillium</taxon>
    </lineage>
</organism>
<gene>
    <name evidence="1" type="ORF">PENNAL_c0132G02063</name>
</gene>
<protein>
    <submittedName>
        <fullName evidence="1">Uncharacterized protein</fullName>
    </submittedName>
</protein>
<comment type="caution">
    <text evidence="1">The sequence shown here is derived from an EMBL/GenBank/DDBJ whole genome shotgun (WGS) entry which is preliminary data.</text>
</comment>
<dbReference type="EMBL" id="MOOB01000132">
    <property type="protein sequence ID" value="OQE69600.1"/>
    <property type="molecule type" value="Genomic_DNA"/>
</dbReference>
<dbReference type="AlphaFoldDB" id="A0A1V6X375"/>
<reference evidence="2" key="1">
    <citation type="journal article" date="2017" name="Nat. Microbiol.">
        <title>Global analysis of biosynthetic gene clusters reveals vast potential of secondary metabolite production in Penicillium species.</title>
        <authorList>
            <person name="Nielsen J.C."/>
            <person name="Grijseels S."/>
            <person name="Prigent S."/>
            <person name="Ji B."/>
            <person name="Dainat J."/>
            <person name="Nielsen K.F."/>
            <person name="Frisvad J.C."/>
            <person name="Workman M."/>
            <person name="Nielsen J."/>
        </authorList>
    </citation>
    <scope>NUCLEOTIDE SEQUENCE [LARGE SCALE GENOMIC DNA]</scope>
    <source>
        <strain evidence="2">IBT 13039</strain>
    </source>
</reference>
<sequence length="184" mass="21031">MGEPHCPRLASRVFRSWNSKRPRNAGGFLLSPTFLKQRPESAMNQNTTWHEWCCIALPKRIRTKRALCELYEQDALIFSAPASLYRCDRMLSIRSIPLLAASMMSQYGQIVGASPCELGKETVWSRVTAESTKEPRAKNHRPILFYLILLRVAEPFGVFEWMETILRAETNQSNMHDASSRALS</sequence>
<dbReference type="STRING" id="60175.A0A1V6X375"/>
<name>A0A1V6X375_PENNA</name>
<evidence type="ECO:0000313" key="1">
    <source>
        <dbReference type="EMBL" id="OQE69600.1"/>
    </source>
</evidence>
<keyword evidence="2" id="KW-1185">Reference proteome</keyword>
<proteinExistence type="predicted"/>
<dbReference type="Proteomes" id="UP000191691">
    <property type="component" value="Unassembled WGS sequence"/>
</dbReference>